<dbReference type="Pfam" id="PF07883">
    <property type="entry name" value="Cupin_2"/>
    <property type="match status" value="1"/>
</dbReference>
<dbReference type="CDD" id="cd02224">
    <property type="entry name" value="cupin_SPO2919-like"/>
    <property type="match status" value="1"/>
</dbReference>
<dbReference type="AlphaFoldDB" id="A0A1G6ZVE5"/>
<dbReference type="OrthoDB" id="5290459at2"/>
<organism evidence="3 4">
    <name type="scientific">Kordiimonas lacus</name>
    <dbReference type="NCBI Taxonomy" id="637679"/>
    <lineage>
        <taxon>Bacteria</taxon>
        <taxon>Pseudomonadati</taxon>
        <taxon>Pseudomonadota</taxon>
        <taxon>Alphaproteobacteria</taxon>
        <taxon>Kordiimonadales</taxon>
        <taxon>Kordiimonadaceae</taxon>
        <taxon>Kordiimonas</taxon>
    </lineage>
</organism>
<dbReference type="InterPro" id="IPR051610">
    <property type="entry name" value="GPI/OXD"/>
</dbReference>
<dbReference type="SUPFAM" id="SSF51182">
    <property type="entry name" value="RmlC-like cupins"/>
    <property type="match status" value="1"/>
</dbReference>
<dbReference type="EMBL" id="FNAK01000004">
    <property type="protein sequence ID" value="SDE06648.1"/>
    <property type="molecule type" value="Genomic_DNA"/>
</dbReference>
<reference evidence="3 4" key="1">
    <citation type="submission" date="2016-10" db="EMBL/GenBank/DDBJ databases">
        <authorList>
            <person name="de Groot N.N."/>
        </authorList>
    </citation>
    <scope>NUCLEOTIDE SEQUENCE [LARGE SCALE GENOMIC DNA]</scope>
    <source>
        <strain evidence="3 4">CGMCC 1.9109</strain>
    </source>
</reference>
<accession>A0A1G6ZVE5</accession>
<evidence type="ECO:0000313" key="3">
    <source>
        <dbReference type="EMBL" id="SDE06648.1"/>
    </source>
</evidence>
<dbReference type="InterPro" id="IPR014710">
    <property type="entry name" value="RmlC-like_jellyroll"/>
</dbReference>
<sequence>MSKKIDVSTLPELVGTLYPAPYYGPVKARAKKKLGDAAGLTQFGVNLLRLEPGVWSALRHWHTREDEFIYVLEGEVTLITDAGEEVLCAGDAAGFKAGDADGHHLVNKSTSDVLVLEVGTRTDDDIAHYPEADLVAVSKGESFAYTRKDGTEYTDIRRRGPEDE</sequence>
<dbReference type="InterPro" id="IPR011051">
    <property type="entry name" value="RmlC_Cupin_sf"/>
</dbReference>
<dbReference type="PANTHER" id="PTHR35848:SF9">
    <property type="entry name" value="SLL1358 PROTEIN"/>
    <property type="match status" value="1"/>
</dbReference>
<dbReference type="STRING" id="637679.GCA_001550055_01880"/>
<name>A0A1G6ZVE5_9PROT</name>
<gene>
    <name evidence="3" type="ORF">SAMN04488071_1975</name>
</gene>
<dbReference type="Proteomes" id="UP000183685">
    <property type="component" value="Unassembled WGS sequence"/>
</dbReference>
<evidence type="ECO:0000256" key="1">
    <source>
        <dbReference type="ARBA" id="ARBA00022723"/>
    </source>
</evidence>
<evidence type="ECO:0000313" key="4">
    <source>
        <dbReference type="Proteomes" id="UP000183685"/>
    </source>
</evidence>
<evidence type="ECO:0000259" key="2">
    <source>
        <dbReference type="Pfam" id="PF07883"/>
    </source>
</evidence>
<feature type="domain" description="Cupin type-2" evidence="2">
    <location>
        <begin position="47"/>
        <end position="118"/>
    </location>
</feature>
<dbReference type="InterPro" id="IPR013096">
    <property type="entry name" value="Cupin_2"/>
</dbReference>
<keyword evidence="1" id="KW-0479">Metal-binding</keyword>
<proteinExistence type="predicted"/>
<keyword evidence="4" id="KW-1185">Reference proteome</keyword>
<dbReference type="PANTHER" id="PTHR35848">
    <property type="entry name" value="OXALATE-BINDING PROTEIN"/>
    <property type="match status" value="1"/>
</dbReference>
<protein>
    <submittedName>
        <fullName evidence="3">Uncharacterized conserved protein, cupin superfamily</fullName>
    </submittedName>
</protein>
<dbReference type="GO" id="GO:0046872">
    <property type="term" value="F:metal ion binding"/>
    <property type="evidence" value="ECO:0007669"/>
    <property type="project" value="UniProtKB-KW"/>
</dbReference>
<dbReference type="RefSeq" id="WP_068304219.1">
    <property type="nucleotide sequence ID" value="NZ_FNAK01000004.1"/>
</dbReference>
<dbReference type="Gene3D" id="2.60.120.10">
    <property type="entry name" value="Jelly Rolls"/>
    <property type="match status" value="1"/>
</dbReference>